<evidence type="ECO:0000313" key="14">
    <source>
        <dbReference type="Proteomes" id="UP000005631"/>
    </source>
</evidence>
<dbReference type="Pfam" id="PF02780">
    <property type="entry name" value="Transketolase_C"/>
    <property type="match status" value="1"/>
</dbReference>
<dbReference type="PATRIC" id="fig|926562.3.peg.2217"/>
<dbReference type="GO" id="GO:0008661">
    <property type="term" value="F:1-deoxy-D-xylulose-5-phosphate synthase activity"/>
    <property type="evidence" value="ECO:0007669"/>
    <property type="project" value="UniProtKB-EC"/>
</dbReference>
<dbReference type="STRING" id="926562.Oweho_2199"/>
<comment type="pathway">
    <text evidence="2">Metabolic intermediate biosynthesis; 1-deoxy-D-xylulose 5-phosphate biosynthesis; 1-deoxy-D-xylulose 5-phosphate from D-glyceraldehyde 3-phosphate and pyruvate: step 1/1.</text>
</comment>
<dbReference type="InterPro" id="IPR029061">
    <property type="entry name" value="THDP-binding"/>
</dbReference>
<dbReference type="InterPro" id="IPR005475">
    <property type="entry name" value="Transketolase-like_Pyr-bd"/>
</dbReference>
<keyword evidence="11" id="KW-0414">Isoprene biosynthesis</keyword>
<evidence type="ECO:0000256" key="6">
    <source>
        <dbReference type="ARBA" id="ARBA00022679"/>
    </source>
</evidence>
<accession>G8R4P9</accession>
<dbReference type="KEGG" id="oho:Oweho_2199"/>
<proteinExistence type="inferred from homology"/>
<dbReference type="eggNOG" id="COG1154">
    <property type="taxonomic scope" value="Bacteria"/>
</dbReference>
<dbReference type="Gene3D" id="3.40.50.970">
    <property type="match status" value="2"/>
</dbReference>
<dbReference type="SMART" id="SM00861">
    <property type="entry name" value="Transket_pyr"/>
    <property type="match status" value="1"/>
</dbReference>
<dbReference type="CDD" id="cd02007">
    <property type="entry name" value="TPP_DXS"/>
    <property type="match status" value="1"/>
</dbReference>
<dbReference type="EC" id="2.2.1.7" evidence="5"/>
<dbReference type="SUPFAM" id="SSF52922">
    <property type="entry name" value="TK C-terminal domain-like"/>
    <property type="match status" value="1"/>
</dbReference>
<dbReference type="Pfam" id="PF02779">
    <property type="entry name" value="Transket_pyr"/>
    <property type="match status" value="1"/>
</dbReference>
<evidence type="ECO:0000256" key="1">
    <source>
        <dbReference type="ARBA" id="ARBA00001946"/>
    </source>
</evidence>
<comment type="similarity">
    <text evidence="3">Belongs to the transketolase family. DXPS subfamily.</text>
</comment>
<dbReference type="PANTHER" id="PTHR43322:SF5">
    <property type="entry name" value="1-DEOXY-D-XYLULOSE-5-PHOSPHATE SYNTHASE, CHLOROPLASTIC"/>
    <property type="match status" value="1"/>
</dbReference>
<gene>
    <name evidence="13" type="ordered locus">Oweho_2199</name>
</gene>
<keyword evidence="8" id="KW-0460">Magnesium</keyword>
<keyword evidence="9" id="KW-0784">Thiamine biosynthesis</keyword>
<keyword evidence="14" id="KW-1185">Reference proteome</keyword>
<dbReference type="PANTHER" id="PTHR43322">
    <property type="entry name" value="1-D-DEOXYXYLULOSE 5-PHOSPHATE SYNTHASE-RELATED"/>
    <property type="match status" value="1"/>
</dbReference>
<dbReference type="GO" id="GO:0016114">
    <property type="term" value="P:terpenoid biosynthetic process"/>
    <property type="evidence" value="ECO:0007669"/>
    <property type="project" value="InterPro"/>
</dbReference>
<protein>
    <recommendedName>
        <fullName evidence="5">1-deoxy-D-xylulose-5-phosphate synthase</fullName>
        <ecNumber evidence="5">2.2.1.7</ecNumber>
    </recommendedName>
</protein>
<dbReference type="SUPFAM" id="SSF52518">
    <property type="entry name" value="Thiamin diphosphate-binding fold (THDP-binding)"/>
    <property type="match status" value="1"/>
</dbReference>
<sequence>MLLDKINIPADLKHLAVEELPQLCEELRAFVPQTTQRKEGHINASLGVTELSVALHYTLNTPNDILVWDVGHQAYIHKVLTGRKNQFHTNRLKGGVSGFTKRTESQYDPFGAGHSSTSISAVAGFAEADILNKLKRNRVAVIGDGALTGGMSFEALNYIGERNLDVLIVLNDNNQSIDDNKGALSVSKNYKQYFESLGVNFLGSVNGLDVKEVVESLNSALGVNGPRCIRVTTSKQFPKAEKPASIGGKPETTFQTVLGNTICELGAQNEKLVVVSPAMLSGGGFGAFQKQFPERTFDVGIAEQHAVTMAAGMAAAGSVPLVHLYSTFAQRGYDQIIHDVALQNLHMVFCLDRAGLVGEDGATHHGTFDVGFLNTLPGVNILAPRNGDDLKAMLNYAVANHGVWFIRYPKANTNYDGALSKSFAPKPKCLKTGEGKVVLSFGSVGEEVEKGLDELAYAHYDIRQLKPLDESFIHELASNYEVLITVEENSPRGGLGDTVGSILHKNEHLGTKFLSLSLPDKFIEHGSRTELLKDCGLDAESLRQAFLLA</sequence>
<dbReference type="Proteomes" id="UP000005631">
    <property type="component" value="Chromosome"/>
</dbReference>
<evidence type="ECO:0000256" key="3">
    <source>
        <dbReference type="ARBA" id="ARBA00011081"/>
    </source>
</evidence>
<dbReference type="AlphaFoldDB" id="G8R4P9"/>
<comment type="subunit">
    <text evidence="4">Homodimer.</text>
</comment>
<dbReference type="InterPro" id="IPR033248">
    <property type="entry name" value="Transketolase_C"/>
</dbReference>
<evidence type="ECO:0000256" key="5">
    <source>
        <dbReference type="ARBA" id="ARBA00013150"/>
    </source>
</evidence>
<evidence type="ECO:0000259" key="12">
    <source>
        <dbReference type="SMART" id="SM00861"/>
    </source>
</evidence>
<evidence type="ECO:0000256" key="7">
    <source>
        <dbReference type="ARBA" id="ARBA00022723"/>
    </source>
</evidence>
<evidence type="ECO:0000313" key="13">
    <source>
        <dbReference type="EMBL" id="AEV33173.1"/>
    </source>
</evidence>
<dbReference type="Pfam" id="PF13292">
    <property type="entry name" value="DXP_synthase_N"/>
    <property type="match status" value="1"/>
</dbReference>
<dbReference type="GO" id="GO:0009228">
    <property type="term" value="P:thiamine biosynthetic process"/>
    <property type="evidence" value="ECO:0007669"/>
    <property type="project" value="UniProtKB-KW"/>
</dbReference>
<keyword evidence="6" id="KW-0808">Transferase</keyword>
<evidence type="ECO:0000256" key="8">
    <source>
        <dbReference type="ARBA" id="ARBA00022842"/>
    </source>
</evidence>
<dbReference type="CDD" id="cd07033">
    <property type="entry name" value="TPP_PYR_DXS_TK_like"/>
    <property type="match status" value="1"/>
</dbReference>
<dbReference type="GO" id="GO:0005829">
    <property type="term" value="C:cytosol"/>
    <property type="evidence" value="ECO:0007669"/>
    <property type="project" value="TreeGrafter"/>
</dbReference>
<dbReference type="Gene3D" id="3.40.50.920">
    <property type="match status" value="1"/>
</dbReference>
<evidence type="ECO:0000256" key="11">
    <source>
        <dbReference type="ARBA" id="ARBA00023229"/>
    </source>
</evidence>
<dbReference type="InterPro" id="IPR005477">
    <property type="entry name" value="Dxylulose-5-P_synthase"/>
</dbReference>
<name>G8R4P9_OWEHD</name>
<dbReference type="RefSeq" id="WP_014202522.1">
    <property type="nucleotide sequence ID" value="NC_016599.1"/>
</dbReference>
<dbReference type="GO" id="GO:0019288">
    <property type="term" value="P:isopentenyl diphosphate biosynthetic process, methylerythritol 4-phosphate pathway"/>
    <property type="evidence" value="ECO:0007669"/>
    <property type="project" value="TreeGrafter"/>
</dbReference>
<comment type="cofactor">
    <cofactor evidence="1">
        <name>Mg(2+)</name>
        <dbReference type="ChEBI" id="CHEBI:18420"/>
    </cofactor>
</comment>
<feature type="domain" description="Transketolase-like pyrimidine-binding" evidence="12">
    <location>
        <begin position="252"/>
        <end position="415"/>
    </location>
</feature>
<dbReference type="GO" id="GO:0046872">
    <property type="term" value="F:metal ion binding"/>
    <property type="evidence" value="ECO:0007669"/>
    <property type="project" value="UniProtKB-KW"/>
</dbReference>
<evidence type="ECO:0000256" key="10">
    <source>
        <dbReference type="ARBA" id="ARBA00023052"/>
    </source>
</evidence>
<dbReference type="InterPro" id="IPR009014">
    <property type="entry name" value="Transketo_C/PFOR_II"/>
</dbReference>
<dbReference type="UniPathway" id="UPA00064">
    <property type="reaction ID" value="UER00091"/>
</dbReference>
<reference evidence="13 14" key="1">
    <citation type="journal article" date="2012" name="Stand. Genomic Sci.">
        <title>Genome sequence of the orange-pigmented seawater bacterium Owenweeksia hongkongensis type strain (UST20020801(T)).</title>
        <authorList>
            <person name="Riedel T."/>
            <person name="Held B."/>
            <person name="Nolan M."/>
            <person name="Lucas S."/>
            <person name="Lapidus A."/>
            <person name="Tice H."/>
            <person name="Del Rio T.G."/>
            <person name="Cheng J.F."/>
            <person name="Han C."/>
            <person name="Tapia R."/>
            <person name="Goodwin L.A."/>
            <person name="Pitluck S."/>
            <person name="Liolios K."/>
            <person name="Mavromatis K."/>
            <person name="Pagani I."/>
            <person name="Ivanova N."/>
            <person name="Mikhailova N."/>
            <person name="Pati A."/>
            <person name="Chen A."/>
            <person name="Palaniappan K."/>
            <person name="Rohde M."/>
            <person name="Tindall B.J."/>
            <person name="Detter J.C."/>
            <person name="Goker M."/>
            <person name="Woyke T."/>
            <person name="Bristow J."/>
            <person name="Eisen J.A."/>
            <person name="Markowitz V."/>
            <person name="Hugenholtz P."/>
            <person name="Klenk H.P."/>
            <person name="Kyrpides N.C."/>
        </authorList>
    </citation>
    <scope>NUCLEOTIDE SEQUENCE</scope>
    <source>
        <strain evidence="14">DSM 17368 / JCM 12287 / NRRL B-23963</strain>
    </source>
</reference>
<dbReference type="HOGENOM" id="CLU_009227_1_4_10"/>
<evidence type="ECO:0000256" key="2">
    <source>
        <dbReference type="ARBA" id="ARBA00004980"/>
    </source>
</evidence>
<evidence type="ECO:0000256" key="4">
    <source>
        <dbReference type="ARBA" id="ARBA00011738"/>
    </source>
</evidence>
<dbReference type="EMBL" id="CP003156">
    <property type="protein sequence ID" value="AEV33173.1"/>
    <property type="molecule type" value="Genomic_DNA"/>
</dbReference>
<keyword evidence="10" id="KW-0786">Thiamine pyrophosphate</keyword>
<evidence type="ECO:0000256" key="9">
    <source>
        <dbReference type="ARBA" id="ARBA00022977"/>
    </source>
</evidence>
<organism evidence="13 14">
    <name type="scientific">Owenweeksia hongkongensis (strain DSM 17368 / CIP 108786 / JCM 12287 / NRRL B-23963 / UST20020801)</name>
    <dbReference type="NCBI Taxonomy" id="926562"/>
    <lineage>
        <taxon>Bacteria</taxon>
        <taxon>Pseudomonadati</taxon>
        <taxon>Bacteroidota</taxon>
        <taxon>Flavobacteriia</taxon>
        <taxon>Flavobacteriales</taxon>
        <taxon>Owenweeksiaceae</taxon>
        <taxon>Owenweeksia</taxon>
    </lineage>
</organism>
<keyword evidence="7" id="KW-0479">Metal-binding</keyword>
<dbReference type="NCBIfam" id="NF003933">
    <property type="entry name" value="PRK05444.2-2"/>
    <property type="match status" value="1"/>
</dbReference>